<dbReference type="InterPro" id="IPR013094">
    <property type="entry name" value="AB_hydrolase_3"/>
</dbReference>
<protein>
    <submittedName>
        <fullName evidence="3">Acetyl-hydrolase LipR</fullName>
        <ecNumber evidence="3">3.1.1.-</ecNumber>
    </submittedName>
</protein>
<dbReference type="EMBL" id="CP037421">
    <property type="protein sequence ID" value="QDT28404.1"/>
    <property type="molecule type" value="Genomic_DNA"/>
</dbReference>
<name>A0A517Q9U9_9PLAN</name>
<evidence type="ECO:0000313" key="3">
    <source>
        <dbReference type="EMBL" id="QDT28404.1"/>
    </source>
</evidence>
<dbReference type="AlphaFoldDB" id="A0A517Q9U9"/>
<accession>A0A517Q9U9</accession>
<dbReference type="SUPFAM" id="SSF53474">
    <property type="entry name" value="alpha/beta-Hydrolases"/>
    <property type="match status" value="1"/>
</dbReference>
<dbReference type="Pfam" id="PF07859">
    <property type="entry name" value="Abhydrolase_3"/>
    <property type="match status" value="1"/>
</dbReference>
<dbReference type="PANTHER" id="PTHR48081">
    <property type="entry name" value="AB HYDROLASE SUPERFAMILY PROTEIN C4A8.06C"/>
    <property type="match status" value="1"/>
</dbReference>
<evidence type="ECO:0000256" key="1">
    <source>
        <dbReference type="ARBA" id="ARBA00022801"/>
    </source>
</evidence>
<feature type="domain" description="Alpha/beta hydrolase fold-3" evidence="2">
    <location>
        <begin position="123"/>
        <end position="326"/>
    </location>
</feature>
<sequence length="358" mass="39173">MPQTHFLFYQRACFSLFVLCFFLGMGINAIPVAAQDFSIPSTISPEAQKALAGFSRAAATAPLPAADDLAGWKAVQEKIEQKRAAANAEVVKKYQPEITPRKLGGVPVLDIKPKGWKESKQVLVYTHGGAYTMYSARSRLMSAVPMAGETGFRVISVNYTLAPVGKWQEVTDQVVTVVQTLIKEGHSLNDIAMYGESAGGGLAAGAVLKLRDKGLGMPAAVVLWSPWADITETGDTYTTLQQADPLLYYPHNLKHCADAYADPKDQKHPYVSPVYGDYSKGFPPTLIQAGTKEIFLSNAIRQYQAIDTAGIPAKLDLYEGMWHIFQVFNYELPESKLARKKVKAFLQQHVGKQGSTDP</sequence>
<keyword evidence="4" id="KW-1185">Reference proteome</keyword>
<dbReference type="InterPro" id="IPR029058">
    <property type="entry name" value="AB_hydrolase_fold"/>
</dbReference>
<dbReference type="PANTHER" id="PTHR48081:SF8">
    <property type="entry name" value="ALPHA_BETA HYDROLASE FOLD-3 DOMAIN-CONTAINING PROTEIN-RELATED"/>
    <property type="match status" value="1"/>
</dbReference>
<dbReference type="Gene3D" id="3.40.50.1820">
    <property type="entry name" value="alpha/beta hydrolase"/>
    <property type="match status" value="1"/>
</dbReference>
<organism evidence="3 4">
    <name type="scientific">Gimesia panareensis</name>
    <dbReference type="NCBI Taxonomy" id="2527978"/>
    <lineage>
        <taxon>Bacteria</taxon>
        <taxon>Pseudomonadati</taxon>
        <taxon>Planctomycetota</taxon>
        <taxon>Planctomycetia</taxon>
        <taxon>Planctomycetales</taxon>
        <taxon>Planctomycetaceae</taxon>
        <taxon>Gimesia</taxon>
    </lineage>
</organism>
<dbReference type="RefSeq" id="WP_197997270.1">
    <property type="nucleotide sequence ID" value="NZ_CP037421.1"/>
</dbReference>
<dbReference type="EC" id="3.1.1.-" evidence="3"/>
<proteinExistence type="predicted"/>
<evidence type="ECO:0000313" key="4">
    <source>
        <dbReference type="Proteomes" id="UP000315647"/>
    </source>
</evidence>
<dbReference type="GO" id="GO:0016787">
    <property type="term" value="F:hydrolase activity"/>
    <property type="evidence" value="ECO:0007669"/>
    <property type="project" value="UniProtKB-KW"/>
</dbReference>
<dbReference type="Proteomes" id="UP000315647">
    <property type="component" value="Chromosome"/>
</dbReference>
<keyword evidence="1 3" id="KW-0378">Hydrolase</keyword>
<dbReference type="InterPro" id="IPR050300">
    <property type="entry name" value="GDXG_lipolytic_enzyme"/>
</dbReference>
<evidence type="ECO:0000259" key="2">
    <source>
        <dbReference type="Pfam" id="PF07859"/>
    </source>
</evidence>
<gene>
    <name evidence="3" type="primary">lipR</name>
    <name evidence="3" type="ORF">Enr10x_37460</name>
</gene>
<reference evidence="3 4" key="1">
    <citation type="submission" date="2019-03" db="EMBL/GenBank/DDBJ databases">
        <title>Deep-cultivation of Planctomycetes and their phenomic and genomic characterization uncovers novel biology.</title>
        <authorList>
            <person name="Wiegand S."/>
            <person name="Jogler M."/>
            <person name="Boedeker C."/>
            <person name="Pinto D."/>
            <person name="Vollmers J."/>
            <person name="Rivas-Marin E."/>
            <person name="Kohn T."/>
            <person name="Peeters S.H."/>
            <person name="Heuer A."/>
            <person name="Rast P."/>
            <person name="Oberbeckmann S."/>
            <person name="Bunk B."/>
            <person name="Jeske O."/>
            <person name="Meyerdierks A."/>
            <person name="Storesund J.E."/>
            <person name="Kallscheuer N."/>
            <person name="Luecker S."/>
            <person name="Lage O.M."/>
            <person name="Pohl T."/>
            <person name="Merkel B.J."/>
            <person name="Hornburger P."/>
            <person name="Mueller R.-W."/>
            <person name="Bruemmer F."/>
            <person name="Labrenz M."/>
            <person name="Spormann A.M."/>
            <person name="Op den Camp H."/>
            <person name="Overmann J."/>
            <person name="Amann R."/>
            <person name="Jetten M.S.M."/>
            <person name="Mascher T."/>
            <person name="Medema M.H."/>
            <person name="Devos D.P."/>
            <person name="Kaster A.-K."/>
            <person name="Ovreas L."/>
            <person name="Rohde M."/>
            <person name="Galperin M.Y."/>
            <person name="Jogler C."/>
        </authorList>
    </citation>
    <scope>NUCLEOTIDE SEQUENCE [LARGE SCALE GENOMIC DNA]</scope>
    <source>
        <strain evidence="3 4">Enr10</strain>
    </source>
</reference>